<dbReference type="Proteomes" id="UP001153678">
    <property type="component" value="Unassembled WGS sequence"/>
</dbReference>
<accession>A0A9W4X961</accession>
<evidence type="ECO:0000313" key="2">
    <source>
        <dbReference type="Proteomes" id="UP001153678"/>
    </source>
</evidence>
<name>A0A9W4X961_9GLOM</name>
<proteinExistence type="predicted"/>
<reference evidence="1" key="1">
    <citation type="submission" date="2022-08" db="EMBL/GenBank/DDBJ databases">
        <authorList>
            <person name="Kallberg Y."/>
            <person name="Tangrot J."/>
            <person name="Rosling A."/>
        </authorList>
    </citation>
    <scope>NUCLEOTIDE SEQUENCE</scope>
    <source>
        <strain evidence="1">Wild A</strain>
    </source>
</reference>
<dbReference type="OrthoDB" id="2359100at2759"/>
<dbReference type="AlphaFoldDB" id="A0A9W4X961"/>
<dbReference type="Gene3D" id="3.80.10.10">
    <property type="entry name" value="Ribonuclease Inhibitor"/>
    <property type="match status" value="1"/>
</dbReference>
<dbReference type="InterPro" id="IPR032675">
    <property type="entry name" value="LRR_dom_sf"/>
</dbReference>
<gene>
    <name evidence="1" type="ORF">FWILDA_LOCUS17047</name>
</gene>
<feature type="non-terminal residue" evidence="1">
    <location>
        <position position="1"/>
    </location>
</feature>
<evidence type="ECO:0000313" key="1">
    <source>
        <dbReference type="EMBL" id="CAI2195380.1"/>
    </source>
</evidence>
<sequence>PDDYISEVCKACLNLQWLSYENSGSHIFNNENLEALLIEYPNLKRLMIRGSRRISPKTFLKISGLAPSLGTIELGDVYRLERI</sequence>
<dbReference type="EMBL" id="CAMKVN010012364">
    <property type="protein sequence ID" value="CAI2195380.1"/>
    <property type="molecule type" value="Genomic_DNA"/>
</dbReference>
<keyword evidence="2" id="KW-1185">Reference proteome</keyword>
<comment type="caution">
    <text evidence="1">The sequence shown here is derived from an EMBL/GenBank/DDBJ whole genome shotgun (WGS) entry which is preliminary data.</text>
</comment>
<protein>
    <submittedName>
        <fullName evidence="1">19788_t:CDS:1</fullName>
    </submittedName>
</protein>
<organism evidence="1 2">
    <name type="scientific">Funneliformis geosporum</name>
    <dbReference type="NCBI Taxonomy" id="1117311"/>
    <lineage>
        <taxon>Eukaryota</taxon>
        <taxon>Fungi</taxon>
        <taxon>Fungi incertae sedis</taxon>
        <taxon>Mucoromycota</taxon>
        <taxon>Glomeromycotina</taxon>
        <taxon>Glomeromycetes</taxon>
        <taxon>Glomerales</taxon>
        <taxon>Glomeraceae</taxon>
        <taxon>Funneliformis</taxon>
    </lineage>
</organism>